<dbReference type="SUPFAM" id="SSF52047">
    <property type="entry name" value="RNI-like"/>
    <property type="match status" value="1"/>
</dbReference>
<feature type="compositionally biased region" description="Acidic residues" evidence="1">
    <location>
        <begin position="471"/>
        <end position="494"/>
    </location>
</feature>
<dbReference type="OrthoDB" id="3060996at2759"/>
<feature type="compositionally biased region" description="Acidic residues" evidence="1">
    <location>
        <begin position="505"/>
        <end position="516"/>
    </location>
</feature>
<organism evidence="2 3">
    <name type="scientific">Schizopora paradoxa</name>
    <dbReference type="NCBI Taxonomy" id="27342"/>
    <lineage>
        <taxon>Eukaryota</taxon>
        <taxon>Fungi</taxon>
        <taxon>Dikarya</taxon>
        <taxon>Basidiomycota</taxon>
        <taxon>Agaricomycotina</taxon>
        <taxon>Agaricomycetes</taxon>
        <taxon>Hymenochaetales</taxon>
        <taxon>Schizoporaceae</taxon>
        <taxon>Schizopora</taxon>
    </lineage>
</organism>
<dbReference type="EMBL" id="KQ085995">
    <property type="protein sequence ID" value="KLO11659.1"/>
    <property type="molecule type" value="Genomic_DNA"/>
</dbReference>
<keyword evidence="3" id="KW-1185">Reference proteome</keyword>
<evidence type="ECO:0000313" key="3">
    <source>
        <dbReference type="Proteomes" id="UP000053477"/>
    </source>
</evidence>
<feature type="region of interest" description="Disordered" evidence="1">
    <location>
        <begin position="443"/>
        <end position="516"/>
    </location>
</feature>
<evidence type="ECO:0000256" key="1">
    <source>
        <dbReference type="SAM" id="MobiDB-lite"/>
    </source>
</evidence>
<accession>A0A0H2RIN5</accession>
<dbReference type="Proteomes" id="UP000053477">
    <property type="component" value="Unassembled WGS sequence"/>
</dbReference>
<dbReference type="InterPro" id="IPR032675">
    <property type="entry name" value="LRR_dom_sf"/>
</dbReference>
<dbReference type="AlphaFoldDB" id="A0A0H2RIN5"/>
<dbReference type="InParanoid" id="A0A0H2RIN5"/>
<dbReference type="Gene3D" id="3.80.10.10">
    <property type="entry name" value="Ribonuclease Inhibitor"/>
    <property type="match status" value="1"/>
</dbReference>
<sequence length="516" mass="58382">MEAATTTTTESSSYPETLHIPDEILFDVLELAANYHLDLSLQEPSIGVGNCSAWSKDLRFKKGLLRVCKRWRILATPLIYDRIFVHRIGQLVALIRDLEERGKGPLVHHIHGRLLVLPPWENVYVKYIIRLLELCNSARTFSWVAIWEHPKIERISARCSTVNFMLHASPSIHSTLRSLRKLTISLNRPLQQHTNEQSHVSEDTSKLTFDNLEELTCEASDPAHVEGLSLVSSSFDTPQLKKLTIRAPPDENYLSVRDPKSVYDALGSHGARLTSLKLDLDWSSHSESRCISSVLNLTPHLQELEITSFTFKAFDPNNVLVGPFPNLRKLTLFISNFYNSPTVFGLETDNRLPNYFEMAESRDAFPSLQTIALLDRDLPGAPLDSRIVPPSHKALYSRVSERAKRLHERGITLVDVDGEIMEPWAPRRSRFAGRYYAGLEDVHSDPEDLTYPSDDDEAYHTGSSEYSSWESEPEDGVSDSEEGTYSDVGSEDMMEIFNTAKFESSGDDAEDEMEVE</sequence>
<evidence type="ECO:0000313" key="2">
    <source>
        <dbReference type="EMBL" id="KLO11659.1"/>
    </source>
</evidence>
<reference evidence="2 3" key="1">
    <citation type="submission" date="2015-04" db="EMBL/GenBank/DDBJ databases">
        <title>Complete genome sequence of Schizopora paradoxa KUC8140, a cosmopolitan wood degrader in East Asia.</title>
        <authorList>
            <consortium name="DOE Joint Genome Institute"/>
            <person name="Min B."/>
            <person name="Park H."/>
            <person name="Jang Y."/>
            <person name="Kim J.-J."/>
            <person name="Kim K.H."/>
            <person name="Pangilinan J."/>
            <person name="Lipzen A."/>
            <person name="Riley R."/>
            <person name="Grigoriev I.V."/>
            <person name="Spatafora J.W."/>
            <person name="Choi I.-G."/>
        </authorList>
    </citation>
    <scope>NUCLEOTIDE SEQUENCE [LARGE SCALE GENOMIC DNA]</scope>
    <source>
        <strain evidence="2 3">KUC8140</strain>
    </source>
</reference>
<proteinExistence type="predicted"/>
<name>A0A0H2RIN5_9AGAM</name>
<gene>
    <name evidence="2" type="ORF">SCHPADRAFT_998732</name>
</gene>
<protein>
    <submittedName>
        <fullName evidence="2">Uncharacterized protein</fullName>
    </submittedName>
</protein>